<reference evidence="1 2" key="1">
    <citation type="submission" date="2016-10" db="EMBL/GenBank/DDBJ databases">
        <authorList>
            <person name="de Groot N.N."/>
        </authorList>
    </citation>
    <scope>NUCLEOTIDE SEQUENCE [LARGE SCALE GENOMIC DNA]</scope>
    <source>
        <strain evidence="1 2">Nl18</strain>
    </source>
</reference>
<dbReference type="Proteomes" id="UP000183898">
    <property type="component" value="Unassembled WGS sequence"/>
</dbReference>
<dbReference type="AlphaFoldDB" id="A0A1H8MLJ1"/>
<gene>
    <name evidence="1" type="ORF">SAMN05216404_11326</name>
</gene>
<evidence type="ECO:0000313" key="1">
    <source>
        <dbReference type="EMBL" id="SEO18169.1"/>
    </source>
</evidence>
<accession>A0A1H8MLJ1</accession>
<dbReference type="EMBL" id="FOCT01000013">
    <property type="protein sequence ID" value="SEO18169.1"/>
    <property type="molecule type" value="Genomic_DNA"/>
</dbReference>
<organism evidence="1 2">
    <name type="scientific">Nitrosospira multiformis</name>
    <dbReference type="NCBI Taxonomy" id="1231"/>
    <lineage>
        <taxon>Bacteria</taxon>
        <taxon>Pseudomonadati</taxon>
        <taxon>Pseudomonadota</taxon>
        <taxon>Betaproteobacteria</taxon>
        <taxon>Nitrosomonadales</taxon>
        <taxon>Nitrosomonadaceae</taxon>
        <taxon>Nitrosospira</taxon>
    </lineage>
</organism>
<protein>
    <submittedName>
        <fullName evidence="1">Uncharacterized protein</fullName>
    </submittedName>
</protein>
<evidence type="ECO:0000313" key="2">
    <source>
        <dbReference type="Proteomes" id="UP000183898"/>
    </source>
</evidence>
<proteinExistence type="predicted"/>
<sequence>MAVTATLLSMQQLFSSDLQISLITLIEPYLVRLLKWLDSVNLLS</sequence>
<name>A0A1H8MLJ1_9PROT</name>